<dbReference type="Pfam" id="PF11860">
    <property type="entry name" value="Muramidase"/>
    <property type="match status" value="1"/>
</dbReference>
<evidence type="ECO:0000259" key="2">
    <source>
        <dbReference type="Pfam" id="PF11860"/>
    </source>
</evidence>
<reference evidence="3 4" key="1">
    <citation type="submission" date="2017-05" db="EMBL/GenBank/DDBJ databases">
        <title>Genome Analysis of Maritalea myrionectae HL2708#5.</title>
        <authorList>
            <consortium name="Cotde Inc.-PKNU"/>
            <person name="Jang D."/>
            <person name="Oh H.-M."/>
        </authorList>
    </citation>
    <scope>NUCLEOTIDE SEQUENCE [LARGE SCALE GENOMIC DNA]</scope>
    <source>
        <strain evidence="3 4">HL2708#5</strain>
    </source>
</reference>
<dbReference type="Gene3D" id="1.10.101.10">
    <property type="entry name" value="PGBD-like superfamily/PGBD"/>
    <property type="match status" value="1"/>
</dbReference>
<gene>
    <name evidence="3" type="ORF">MXMO3_01834</name>
</gene>
<dbReference type="EMBL" id="CP021330">
    <property type="protein sequence ID" value="AVX04359.1"/>
    <property type="molecule type" value="Genomic_DNA"/>
</dbReference>
<feature type="domain" description="Peptidoglycan binding-like" evidence="1">
    <location>
        <begin position="228"/>
        <end position="282"/>
    </location>
</feature>
<evidence type="ECO:0000259" key="1">
    <source>
        <dbReference type="Pfam" id="PF01471"/>
    </source>
</evidence>
<dbReference type="Pfam" id="PF01471">
    <property type="entry name" value="PG_binding_1"/>
    <property type="match status" value="1"/>
</dbReference>
<dbReference type="Proteomes" id="UP000258927">
    <property type="component" value="Chromosome"/>
</dbReference>
<dbReference type="InterPro" id="IPR036366">
    <property type="entry name" value="PGBDSf"/>
</dbReference>
<dbReference type="InterPro" id="IPR036365">
    <property type="entry name" value="PGBD-like_sf"/>
</dbReference>
<evidence type="ECO:0000313" key="4">
    <source>
        <dbReference type="Proteomes" id="UP000258927"/>
    </source>
</evidence>
<proteinExistence type="predicted"/>
<dbReference type="RefSeq" id="WP_117395688.1">
    <property type="nucleotide sequence ID" value="NZ_CP021330.1"/>
</dbReference>
<dbReference type="AlphaFoldDB" id="A0A2R4MER9"/>
<organism evidence="3 4">
    <name type="scientific">Maritalea myrionectae</name>
    <dbReference type="NCBI Taxonomy" id="454601"/>
    <lineage>
        <taxon>Bacteria</taxon>
        <taxon>Pseudomonadati</taxon>
        <taxon>Pseudomonadota</taxon>
        <taxon>Alphaproteobacteria</taxon>
        <taxon>Hyphomicrobiales</taxon>
        <taxon>Devosiaceae</taxon>
        <taxon>Maritalea</taxon>
    </lineage>
</organism>
<dbReference type="SUPFAM" id="SSF47090">
    <property type="entry name" value="PGBD-like"/>
    <property type="match status" value="1"/>
</dbReference>
<dbReference type="InterPro" id="IPR024408">
    <property type="entry name" value="Muramidase"/>
</dbReference>
<accession>A0A2R4MER9</accession>
<name>A0A2R4MER9_9HYPH</name>
<keyword evidence="4" id="KW-1185">Reference proteome</keyword>
<dbReference type="KEGG" id="mmyr:MXMO3_01834"/>
<sequence length="332" mass="36257">MEFVGTGRRLAQGDVGEAARELGVETAVLLAFLEVEARGRGFDSKNRPTHLFEPHVMWRNTKGAIRQAAVAAGVAYRKWVPGNYPRDSYPRLRKAINVAREPGFRSGSYGLPQILGENHRSAGFASAEAMFIAMKQGEREQLLAMVTLLKDWGLAKHLRGKDFTKPSSWVPAVKRYNGSGYARHGYHKRCAKAYIKHAKGIDAATGSRYPTKVVVPTGAKLLVKGMKGEAIRNLQADLAELGHKLDIDGRFGDETYNAVMAFQRSAGLVIDGKAGDETKTAIAAALEAQGARKDVSGDSHPENEKRSLTGLQKLFAAIVRFVAKIISKLNKD</sequence>
<protein>
    <submittedName>
        <fullName evidence="3">N-acetylmuramoyl-L-alanine amidase</fullName>
    </submittedName>
</protein>
<feature type="domain" description="N-acetylmuramidase" evidence="2">
    <location>
        <begin position="26"/>
        <end position="197"/>
    </location>
</feature>
<dbReference type="InterPro" id="IPR002477">
    <property type="entry name" value="Peptidoglycan-bd-like"/>
</dbReference>
<evidence type="ECO:0000313" key="3">
    <source>
        <dbReference type="EMBL" id="AVX04359.1"/>
    </source>
</evidence>